<gene>
    <name evidence="1" type="ORF">TREES_T100008546</name>
</gene>
<reference evidence="2" key="2">
    <citation type="journal article" date="2013" name="Nat. Commun.">
        <title>Genome of the Chinese tree shrew.</title>
        <authorList>
            <person name="Fan Y."/>
            <person name="Huang Z.Y."/>
            <person name="Cao C.C."/>
            <person name="Chen C.S."/>
            <person name="Chen Y.X."/>
            <person name="Fan D.D."/>
            <person name="He J."/>
            <person name="Hou H.L."/>
            <person name="Hu L."/>
            <person name="Hu X.T."/>
            <person name="Jiang X.T."/>
            <person name="Lai R."/>
            <person name="Lang Y.S."/>
            <person name="Liang B."/>
            <person name="Liao S.G."/>
            <person name="Mu D."/>
            <person name="Ma Y.Y."/>
            <person name="Niu Y.Y."/>
            <person name="Sun X.Q."/>
            <person name="Xia J.Q."/>
            <person name="Xiao J."/>
            <person name="Xiong Z.Q."/>
            <person name="Xu L."/>
            <person name="Yang L."/>
            <person name="Zhang Y."/>
            <person name="Zhao W."/>
            <person name="Zhao X.D."/>
            <person name="Zheng Y.T."/>
            <person name="Zhou J.M."/>
            <person name="Zhu Y.B."/>
            <person name="Zhang G.J."/>
            <person name="Wang J."/>
            <person name="Yao Y.G."/>
        </authorList>
    </citation>
    <scope>NUCLEOTIDE SEQUENCE [LARGE SCALE GENOMIC DNA]</scope>
</reference>
<sequence>MGMARRSVEHAQLGNEKPTICREVVPGTCCPPRHQSHQTVLASSAPLAAPALRQDRNPAVLASSTVLPAPSVMPGTQQVLSTTAAE</sequence>
<evidence type="ECO:0000313" key="1">
    <source>
        <dbReference type="EMBL" id="ELW71693.1"/>
    </source>
</evidence>
<name>L9L9W7_TUPCH</name>
<keyword evidence="2" id="KW-1185">Reference proteome</keyword>
<reference evidence="2" key="1">
    <citation type="submission" date="2012-07" db="EMBL/GenBank/DDBJ databases">
        <title>Genome of the Chinese tree shrew, a rising model animal genetically related to primates.</title>
        <authorList>
            <person name="Zhang G."/>
            <person name="Fan Y."/>
            <person name="Yao Y."/>
            <person name="Huang Z."/>
        </authorList>
    </citation>
    <scope>NUCLEOTIDE SEQUENCE [LARGE SCALE GENOMIC DNA]</scope>
</reference>
<dbReference type="InParanoid" id="L9L9W7"/>
<protein>
    <submittedName>
        <fullName evidence="1">Uncharacterized protein</fullName>
    </submittedName>
</protein>
<proteinExistence type="predicted"/>
<dbReference type="Proteomes" id="UP000011518">
    <property type="component" value="Unassembled WGS sequence"/>
</dbReference>
<dbReference type="EMBL" id="KB320454">
    <property type="protein sequence ID" value="ELW71693.1"/>
    <property type="molecule type" value="Genomic_DNA"/>
</dbReference>
<evidence type="ECO:0000313" key="2">
    <source>
        <dbReference type="Proteomes" id="UP000011518"/>
    </source>
</evidence>
<accession>L9L9W7</accession>
<dbReference type="AlphaFoldDB" id="L9L9W7"/>
<organism evidence="1 2">
    <name type="scientific">Tupaia chinensis</name>
    <name type="common">Chinese tree shrew</name>
    <name type="synonym">Tupaia belangeri chinensis</name>
    <dbReference type="NCBI Taxonomy" id="246437"/>
    <lineage>
        <taxon>Eukaryota</taxon>
        <taxon>Metazoa</taxon>
        <taxon>Chordata</taxon>
        <taxon>Craniata</taxon>
        <taxon>Vertebrata</taxon>
        <taxon>Euteleostomi</taxon>
        <taxon>Mammalia</taxon>
        <taxon>Eutheria</taxon>
        <taxon>Euarchontoglires</taxon>
        <taxon>Scandentia</taxon>
        <taxon>Tupaiidae</taxon>
        <taxon>Tupaia</taxon>
    </lineage>
</organism>